<dbReference type="SMART" id="SM00448">
    <property type="entry name" value="REC"/>
    <property type="match status" value="1"/>
</dbReference>
<dbReference type="Gene3D" id="3.30.70.270">
    <property type="match status" value="1"/>
</dbReference>
<evidence type="ECO:0000259" key="5">
    <source>
        <dbReference type="PROSITE" id="PS50887"/>
    </source>
</evidence>
<feature type="domain" description="Response regulatory" evidence="2">
    <location>
        <begin position="17"/>
        <end position="132"/>
    </location>
</feature>
<evidence type="ECO:0000313" key="7">
    <source>
        <dbReference type="Proteomes" id="UP001595530"/>
    </source>
</evidence>
<gene>
    <name evidence="6" type="ORF">ACFOFO_12230</name>
</gene>
<dbReference type="Pfam" id="PF00072">
    <property type="entry name" value="Response_reg"/>
    <property type="match status" value="1"/>
</dbReference>
<evidence type="ECO:0000259" key="4">
    <source>
        <dbReference type="PROSITE" id="PS50883"/>
    </source>
</evidence>
<feature type="domain" description="PAC" evidence="3">
    <location>
        <begin position="234"/>
        <end position="286"/>
    </location>
</feature>
<protein>
    <submittedName>
        <fullName evidence="6">EAL domain-containing protein</fullName>
    </submittedName>
</protein>
<dbReference type="CDD" id="cd17551">
    <property type="entry name" value="REC_RpfG-like"/>
    <property type="match status" value="1"/>
</dbReference>
<dbReference type="CDD" id="cd01948">
    <property type="entry name" value="EAL"/>
    <property type="match status" value="1"/>
</dbReference>
<dbReference type="Gene3D" id="3.30.450.20">
    <property type="entry name" value="PAS domain"/>
    <property type="match status" value="1"/>
</dbReference>
<dbReference type="PROSITE" id="PS50110">
    <property type="entry name" value="RESPONSE_REGULATORY"/>
    <property type="match status" value="1"/>
</dbReference>
<dbReference type="InterPro" id="IPR052155">
    <property type="entry name" value="Biofilm_reg_signaling"/>
</dbReference>
<dbReference type="InterPro" id="IPR043128">
    <property type="entry name" value="Rev_trsase/Diguanyl_cyclase"/>
</dbReference>
<dbReference type="InterPro" id="IPR035919">
    <property type="entry name" value="EAL_sf"/>
</dbReference>
<dbReference type="PROSITE" id="PS50883">
    <property type="entry name" value="EAL"/>
    <property type="match status" value="1"/>
</dbReference>
<dbReference type="InterPro" id="IPR001789">
    <property type="entry name" value="Sig_transdc_resp-reg_receiver"/>
</dbReference>
<dbReference type="PROSITE" id="PS50113">
    <property type="entry name" value="PAC"/>
    <property type="match status" value="1"/>
</dbReference>
<reference evidence="7" key="1">
    <citation type="journal article" date="2019" name="Int. J. Syst. Evol. Microbiol.">
        <title>The Global Catalogue of Microorganisms (GCM) 10K type strain sequencing project: providing services to taxonomists for standard genome sequencing and annotation.</title>
        <authorList>
            <consortium name="The Broad Institute Genomics Platform"/>
            <consortium name="The Broad Institute Genome Sequencing Center for Infectious Disease"/>
            <person name="Wu L."/>
            <person name="Ma J."/>
        </authorList>
    </citation>
    <scope>NUCLEOTIDE SEQUENCE [LARGE SCALE GENOMIC DNA]</scope>
    <source>
        <strain evidence="7">KCTC 42986</strain>
    </source>
</reference>
<dbReference type="InterPro" id="IPR011006">
    <property type="entry name" value="CheY-like_superfamily"/>
</dbReference>
<dbReference type="InterPro" id="IPR000014">
    <property type="entry name" value="PAS"/>
</dbReference>
<dbReference type="Gene3D" id="3.20.20.450">
    <property type="entry name" value="EAL domain"/>
    <property type="match status" value="1"/>
</dbReference>
<dbReference type="InterPro" id="IPR001610">
    <property type="entry name" value="PAC"/>
</dbReference>
<dbReference type="CDD" id="cd01949">
    <property type="entry name" value="GGDEF"/>
    <property type="match status" value="1"/>
</dbReference>
<dbReference type="InterPro" id="IPR000160">
    <property type="entry name" value="GGDEF_dom"/>
</dbReference>
<evidence type="ECO:0000259" key="2">
    <source>
        <dbReference type="PROSITE" id="PS50110"/>
    </source>
</evidence>
<dbReference type="Proteomes" id="UP001595530">
    <property type="component" value="Unassembled WGS sequence"/>
</dbReference>
<dbReference type="PANTHER" id="PTHR44757:SF10">
    <property type="entry name" value="MEMBRANE PROTEIN"/>
    <property type="match status" value="1"/>
</dbReference>
<accession>A0ABV7F597</accession>
<dbReference type="RefSeq" id="WP_390323298.1">
    <property type="nucleotide sequence ID" value="NZ_JBHRTP010000036.1"/>
</dbReference>
<dbReference type="SMART" id="SM00052">
    <property type="entry name" value="EAL"/>
    <property type="match status" value="1"/>
</dbReference>
<dbReference type="InterPro" id="IPR000700">
    <property type="entry name" value="PAS-assoc_C"/>
</dbReference>
<evidence type="ECO:0000313" key="6">
    <source>
        <dbReference type="EMBL" id="MFC3108720.1"/>
    </source>
</evidence>
<dbReference type="Pfam" id="PF00990">
    <property type="entry name" value="GGDEF"/>
    <property type="match status" value="1"/>
</dbReference>
<feature type="domain" description="GGDEF" evidence="5">
    <location>
        <begin position="318"/>
        <end position="451"/>
    </location>
</feature>
<dbReference type="InterPro" id="IPR029787">
    <property type="entry name" value="Nucleotide_cyclase"/>
</dbReference>
<dbReference type="PANTHER" id="PTHR44757">
    <property type="entry name" value="DIGUANYLATE CYCLASE DGCP"/>
    <property type="match status" value="1"/>
</dbReference>
<dbReference type="NCBIfam" id="TIGR00254">
    <property type="entry name" value="GGDEF"/>
    <property type="match status" value="1"/>
</dbReference>
<dbReference type="SUPFAM" id="SSF55073">
    <property type="entry name" value="Nucleotide cyclase"/>
    <property type="match status" value="1"/>
</dbReference>
<dbReference type="SUPFAM" id="SSF52172">
    <property type="entry name" value="CheY-like"/>
    <property type="match status" value="1"/>
</dbReference>
<feature type="modified residue" description="4-aspartylphosphate" evidence="1">
    <location>
        <position position="67"/>
    </location>
</feature>
<dbReference type="SUPFAM" id="SSF141868">
    <property type="entry name" value="EAL domain-like"/>
    <property type="match status" value="1"/>
</dbReference>
<keyword evidence="1" id="KW-0597">Phosphoprotein</keyword>
<feature type="domain" description="EAL" evidence="4">
    <location>
        <begin position="460"/>
        <end position="714"/>
    </location>
</feature>
<dbReference type="EMBL" id="JBHRTP010000036">
    <property type="protein sequence ID" value="MFC3108720.1"/>
    <property type="molecule type" value="Genomic_DNA"/>
</dbReference>
<dbReference type="SMART" id="SM00086">
    <property type="entry name" value="PAC"/>
    <property type="match status" value="1"/>
</dbReference>
<dbReference type="Gene3D" id="3.40.50.2300">
    <property type="match status" value="1"/>
</dbReference>
<dbReference type="SMART" id="SM00267">
    <property type="entry name" value="GGDEF"/>
    <property type="match status" value="1"/>
</dbReference>
<evidence type="ECO:0000259" key="3">
    <source>
        <dbReference type="PROSITE" id="PS50113"/>
    </source>
</evidence>
<dbReference type="PROSITE" id="PS50887">
    <property type="entry name" value="GGDEF"/>
    <property type="match status" value="1"/>
</dbReference>
<proteinExistence type="predicted"/>
<organism evidence="6 7">
    <name type="scientific">Undibacterium arcticum</name>
    <dbReference type="NCBI Taxonomy" id="1762892"/>
    <lineage>
        <taxon>Bacteria</taxon>
        <taxon>Pseudomonadati</taxon>
        <taxon>Pseudomonadota</taxon>
        <taxon>Betaproteobacteria</taxon>
        <taxon>Burkholderiales</taxon>
        <taxon>Oxalobacteraceae</taxon>
        <taxon>Undibacterium</taxon>
    </lineage>
</organism>
<dbReference type="CDD" id="cd00130">
    <property type="entry name" value="PAS"/>
    <property type="match status" value="1"/>
</dbReference>
<evidence type="ECO:0000256" key="1">
    <source>
        <dbReference type="PROSITE-ProRule" id="PRU00169"/>
    </source>
</evidence>
<dbReference type="NCBIfam" id="TIGR00229">
    <property type="entry name" value="sensory_box"/>
    <property type="match status" value="1"/>
</dbReference>
<dbReference type="SUPFAM" id="SSF55785">
    <property type="entry name" value="PYP-like sensor domain (PAS domain)"/>
    <property type="match status" value="1"/>
</dbReference>
<comment type="caution">
    <text evidence="6">The sequence shown here is derived from an EMBL/GenBank/DDBJ whole genome shotgun (WGS) entry which is preliminary data.</text>
</comment>
<dbReference type="InterPro" id="IPR001633">
    <property type="entry name" value="EAL_dom"/>
</dbReference>
<name>A0ABV7F597_9BURK</name>
<keyword evidence="7" id="KW-1185">Reference proteome</keyword>
<dbReference type="Pfam" id="PF00563">
    <property type="entry name" value="EAL"/>
    <property type="match status" value="1"/>
</dbReference>
<dbReference type="InterPro" id="IPR035965">
    <property type="entry name" value="PAS-like_dom_sf"/>
</dbReference>
<sequence length="723" mass="81257">MNHANKMVSTADILNASILIVDDQKTHALILEGMLRHAGYASITSTTDPYAVYALHRENNYDLILLDLKMPGMDGFQVMERLKEINTDDYLPVLAITADHDLKLPALQVGAKDFISRPYNLVEVLMRIHNMLEVRLLHTMVKNHSKVLEQTVQERTANLRQSEARFRSFTVMSSDWYWEQDADFRFTMISATQTALAECPEQLIGQTRWEGAAGTEGNEWTAHKAALEARQAFTDFEYKFRCDNGNIAWRCINGEPLFDSDGAFTGYRGTGKDITRRKQAEERIHHMALHDALTGLPNRTLLLDRLDQAIGYAGRHGHAVWVLFVDLDRFKFVNDSLGHKGGDQVIKAIADRLQSTTREMDTVVRLGGDEFVLVLPQRADETMATDAINRMMEAVAQPIVLETHQFFLGCSIGVAVYPADGTTSEALLEHADTAMYRAKEMGGNNFQFYTAAMNARLLERLSIEKDLRNAIEREEFVLHYQPQVDIRTGRIVGMEALIRWQHPTLGMVLPHRFIGLAEETGLIGVIGAWVLHTACAQTKSWERAGYGQLRVAVNLSARQFTQKDLVQSIANILAETGLAPHFLELELTESLLMNDVEAAIEILQGLRALHVQMSIDDFGTGYSSLAYLRRFPIDVLKIDRSFVRDMTLDSDDAVIVKSVISLAHNLKLRVVAEGVETQEQLMHLRILECDVMQGYFFSNPVPAETFGQILREGKCLAMEAGGS</sequence>